<name>A0A8X6JDC0_TRICU</name>
<feature type="region of interest" description="Disordered" evidence="1">
    <location>
        <begin position="58"/>
        <end position="83"/>
    </location>
</feature>
<dbReference type="EMBL" id="BMAO01029353">
    <property type="protein sequence ID" value="GFR31140.1"/>
    <property type="molecule type" value="Genomic_DNA"/>
</dbReference>
<evidence type="ECO:0000256" key="1">
    <source>
        <dbReference type="SAM" id="MobiDB-lite"/>
    </source>
</evidence>
<reference evidence="2" key="1">
    <citation type="submission" date="2020-07" db="EMBL/GenBank/DDBJ databases">
        <title>Multicomponent nature underlies the extraordinary mechanical properties of spider dragline silk.</title>
        <authorList>
            <person name="Kono N."/>
            <person name="Nakamura H."/>
            <person name="Mori M."/>
            <person name="Yoshida Y."/>
            <person name="Ohtoshi R."/>
            <person name="Malay A.D."/>
            <person name="Moran D.A.P."/>
            <person name="Tomita M."/>
            <person name="Numata K."/>
            <person name="Arakawa K."/>
        </authorList>
    </citation>
    <scope>NUCLEOTIDE SEQUENCE</scope>
</reference>
<dbReference type="AlphaFoldDB" id="A0A8X6JDC0"/>
<keyword evidence="3" id="KW-1185">Reference proteome</keyword>
<dbReference type="Proteomes" id="UP000887116">
    <property type="component" value="Unassembled WGS sequence"/>
</dbReference>
<feature type="compositionally biased region" description="Basic and acidic residues" evidence="1">
    <location>
        <begin position="58"/>
        <end position="69"/>
    </location>
</feature>
<protein>
    <submittedName>
        <fullName evidence="2">Uncharacterized protein</fullName>
    </submittedName>
</protein>
<gene>
    <name evidence="2" type="ORF">TNCT_329161</name>
</gene>
<proteinExistence type="predicted"/>
<accession>A0A8X6JDC0</accession>
<evidence type="ECO:0000313" key="2">
    <source>
        <dbReference type="EMBL" id="GFR31140.1"/>
    </source>
</evidence>
<evidence type="ECO:0000313" key="3">
    <source>
        <dbReference type="Proteomes" id="UP000887116"/>
    </source>
</evidence>
<organism evidence="2 3">
    <name type="scientific">Trichonephila clavata</name>
    <name type="common">Joro spider</name>
    <name type="synonym">Nephila clavata</name>
    <dbReference type="NCBI Taxonomy" id="2740835"/>
    <lineage>
        <taxon>Eukaryota</taxon>
        <taxon>Metazoa</taxon>
        <taxon>Ecdysozoa</taxon>
        <taxon>Arthropoda</taxon>
        <taxon>Chelicerata</taxon>
        <taxon>Arachnida</taxon>
        <taxon>Araneae</taxon>
        <taxon>Araneomorphae</taxon>
        <taxon>Entelegynae</taxon>
        <taxon>Araneoidea</taxon>
        <taxon>Nephilidae</taxon>
        <taxon>Trichonephila</taxon>
    </lineage>
</organism>
<sequence>MPPHVLKYSDCKKRAWIISQIQSLEEMINGYAKLESLPKCPANDELLQITSGAKKESIDRRQLMKESHQVQEQQYEDLPYGSS</sequence>
<comment type="caution">
    <text evidence="2">The sequence shown here is derived from an EMBL/GenBank/DDBJ whole genome shotgun (WGS) entry which is preliminary data.</text>
</comment>